<dbReference type="RefSeq" id="WP_369609363.1">
    <property type="nucleotide sequence ID" value="NZ_AP031322.1"/>
</dbReference>
<dbReference type="PANTHER" id="PTHR34236:SF1">
    <property type="entry name" value="DIMETHYL SULFOXIDE REDUCTASE TRANSCRIPTIONAL ACTIVATOR"/>
    <property type="match status" value="1"/>
</dbReference>
<dbReference type="GeneID" id="92354696"/>
<evidence type="ECO:0000259" key="1">
    <source>
        <dbReference type="Pfam" id="PF04967"/>
    </source>
</evidence>
<protein>
    <submittedName>
        <fullName evidence="2">Helix-turn-helix domain-containing protein</fullName>
    </submittedName>
</protein>
<dbReference type="Pfam" id="PF04967">
    <property type="entry name" value="HTH_10"/>
    <property type="match status" value="1"/>
</dbReference>
<dbReference type="InterPro" id="IPR007050">
    <property type="entry name" value="HTH_bacterioopsin"/>
</dbReference>
<reference evidence="2" key="1">
    <citation type="submission" date="2024-03" db="EMBL/GenBank/DDBJ databases">
        <title>Complete genome sequence of Sulfurisphaera javensis strain KD-1.</title>
        <authorList>
            <person name="Sakai H."/>
            <person name="Nur N."/>
            <person name="Suwanto A."/>
            <person name="Kurosawa N."/>
        </authorList>
    </citation>
    <scope>NUCLEOTIDE SEQUENCE</scope>
    <source>
        <strain evidence="2">KD-1</strain>
    </source>
</reference>
<sequence>MINIDILIFFKEYNIMMIKKVDVRIVHEDCWTYSMPYNAYTLNLQVYPHKDYLRSRILIDTADKEAIKMMKNHKSVVKVVNINRFKDGYYVDFLNTYKGSVAGVLYDKEVLILGNKITENAEMWSFVTHNKNIHEIVEELKTLGKIEEVKVQDFNPLLNPGLTDMERKVLLLALNKGYLDYPRRVSADDIARLLNISKVTFLYHLRNAQKKIINYLLKVAY</sequence>
<proteinExistence type="predicted"/>
<name>A0AAT9GSE0_9CREN</name>
<dbReference type="EMBL" id="AP031322">
    <property type="protein sequence ID" value="BFH73798.1"/>
    <property type="molecule type" value="Genomic_DNA"/>
</dbReference>
<evidence type="ECO:0000313" key="2">
    <source>
        <dbReference type="EMBL" id="BFH73798.1"/>
    </source>
</evidence>
<dbReference type="KEGG" id="sjv:SJAV_17420"/>
<organism evidence="2">
    <name type="scientific">Sulfurisphaera javensis</name>
    <dbReference type="NCBI Taxonomy" id="2049879"/>
    <lineage>
        <taxon>Archaea</taxon>
        <taxon>Thermoproteota</taxon>
        <taxon>Thermoprotei</taxon>
        <taxon>Sulfolobales</taxon>
        <taxon>Sulfolobaceae</taxon>
        <taxon>Sulfurisphaera</taxon>
    </lineage>
</organism>
<dbReference type="PANTHER" id="PTHR34236">
    <property type="entry name" value="DIMETHYL SULFOXIDE REDUCTASE TRANSCRIPTIONAL ACTIVATOR"/>
    <property type="match status" value="1"/>
</dbReference>
<gene>
    <name evidence="2" type="ORF">SJAV_17420</name>
</gene>
<feature type="domain" description="HTH bat-type" evidence="1">
    <location>
        <begin position="162"/>
        <end position="213"/>
    </location>
</feature>
<accession>A0AAT9GSE0</accession>
<dbReference type="AlphaFoldDB" id="A0AAT9GSE0"/>